<evidence type="ECO:0000256" key="3">
    <source>
        <dbReference type="ARBA" id="ARBA00022676"/>
    </source>
</evidence>
<dbReference type="SUPFAM" id="SSF56601">
    <property type="entry name" value="beta-lactamase/transpeptidase-like"/>
    <property type="match status" value="1"/>
</dbReference>
<dbReference type="InterPro" id="IPR012338">
    <property type="entry name" value="Beta-lactam/transpept-like"/>
</dbReference>
<sequence>MIATIENTNNQEYNGFVLYSKNRKPFGVISPNGDRIATCNTKYIPSRLKQSLMLIEDHRFYKHGAVDIVGILRAICNNLKAGKIVEGGSTITQQLSRNILRDNRRNIIRKLHETALSFKLENKYSKDQILGLYFNNVFWGNNIYGVRAASLEYFTKEPENLSTTEQLVLLTLLRGPNYYLKNEDRLLQRYTMLSRKLYRRRVISSAKMSKLKRANFCINHNNLEVFRGGCVPYITESINDKQHSIYSTLDKEVQKEATRFINEDQFPTSVICVTNNKVIAVASSNGTDYPFTFKANVGSTLKPFIYCCLRENGIGFTDLLSTANNHKLDWNVREVQPLNRPSITLREALFLSNNNAFVNASFQVGIKRVLSFLARVTCKPLDSFVPASILGASIDGISLFELAVTYSIYFYHSTENPTKQECATILKEIALAKLDIKLNGLFLKTGTTNYNKERYAVVGNSKMVFAFLRQGDIVGEASKDGGFLSNITKFIQRLAKKNTNYRWL</sequence>
<evidence type="ECO:0000313" key="9">
    <source>
        <dbReference type="EMBL" id="OGK02727.1"/>
    </source>
</evidence>
<evidence type="ECO:0000256" key="2">
    <source>
        <dbReference type="ARBA" id="ARBA00022670"/>
    </source>
</evidence>
<dbReference type="InterPro" id="IPR036950">
    <property type="entry name" value="PBP_transglycosylase"/>
</dbReference>
<evidence type="ECO:0000313" key="10">
    <source>
        <dbReference type="Proteomes" id="UP000179243"/>
    </source>
</evidence>
<dbReference type="GO" id="GO:0030288">
    <property type="term" value="C:outer membrane-bounded periplasmic space"/>
    <property type="evidence" value="ECO:0007669"/>
    <property type="project" value="TreeGrafter"/>
</dbReference>
<keyword evidence="2" id="KW-0378">Hydrolase</keyword>
<evidence type="ECO:0000256" key="1">
    <source>
        <dbReference type="ARBA" id="ARBA00022645"/>
    </source>
</evidence>
<evidence type="ECO:0000256" key="6">
    <source>
        <dbReference type="ARBA" id="ARBA00044770"/>
    </source>
</evidence>
<protein>
    <recommendedName>
        <fullName evidence="6">peptidoglycan glycosyltransferase</fullName>
        <ecNumber evidence="6">2.4.99.28</ecNumber>
    </recommendedName>
</protein>
<keyword evidence="2" id="KW-0645">Protease</keyword>
<dbReference type="InterPro" id="IPR001264">
    <property type="entry name" value="Glyco_trans_51"/>
</dbReference>
<dbReference type="SUPFAM" id="SSF53955">
    <property type="entry name" value="Lysozyme-like"/>
    <property type="match status" value="1"/>
</dbReference>
<keyword evidence="4" id="KW-0808">Transferase</keyword>
<reference evidence="9 10" key="1">
    <citation type="journal article" date="2016" name="Nat. Commun.">
        <title>Thousands of microbial genomes shed light on interconnected biogeochemical processes in an aquifer system.</title>
        <authorList>
            <person name="Anantharaman K."/>
            <person name="Brown C.T."/>
            <person name="Hug L.A."/>
            <person name="Sharon I."/>
            <person name="Castelle C.J."/>
            <person name="Probst A.J."/>
            <person name="Thomas B.C."/>
            <person name="Singh A."/>
            <person name="Wilkins M.J."/>
            <person name="Karaoz U."/>
            <person name="Brodie E.L."/>
            <person name="Williams K.H."/>
            <person name="Hubbard S.S."/>
            <person name="Banfield J.F."/>
        </authorList>
    </citation>
    <scope>NUCLEOTIDE SEQUENCE [LARGE SCALE GENOMIC DNA]</scope>
</reference>
<dbReference type="PANTHER" id="PTHR32282:SF33">
    <property type="entry name" value="PEPTIDOGLYCAN GLYCOSYLTRANSFERASE"/>
    <property type="match status" value="1"/>
</dbReference>
<evidence type="ECO:0000256" key="7">
    <source>
        <dbReference type="ARBA" id="ARBA00049902"/>
    </source>
</evidence>
<evidence type="ECO:0000256" key="4">
    <source>
        <dbReference type="ARBA" id="ARBA00022679"/>
    </source>
</evidence>
<keyword evidence="1" id="KW-0121">Carboxypeptidase</keyword>
<dbReference type="InterPro" id="IPR050396">
    <property type="entry name" value="Glycosyltr_51/Transpeptidase"/>
</dbReference>
<name>A0A1F7F874_UNCRA</name>
<dbReference type="Pfam" id="PF00912">
    <property type="entry name" value="Transgly"/>
    <property type="match status" value="1"/>
</dbReference>
<dbReference type="EMBL" id="MFYX01000103">
    <property type="protein sequence ID" value="OGK02727.1"/>
    <property type="molecule type" value="Genomic_DNA"/>
</dbReference>
<dbReference type="Proteomes" id="UP000179243">
    <property type="component" value="Unassembled WGS sequence"/>
</dbReference>
<dbReference type="InterPro" id="IPR023346">
    <property type="entry name" value="Lysozyme-like_dom_sf"/>
</dbReference>
<gene>
    <name evidence="9" type="ORF">A2519_09690</name>
</gene>
<dbReference type="Gene3D" id="1.10.3810.10">
    <property type="entry name" value="Biosynthetic peptidoglycan transglycosylase-like"/>
    <property type="match status" value="1"/>
</dbReference>
<dbReference type="EC" id="2.4.99.28" evidence="6"/>
<keyword evidence="5" id="KW-0511">Multifunctional enzyme</keyword>
<dbReference type="AlphaFoldDB" id="A0A1F7F874"/>
<organism evidence="9 10">
    <name type="scientific">Candidatus Raymondbacteria bacterium RIFOXYD12_FULL_49_13</name>
    <dbReference type="NCBI Taxonomy" id="1817890"/>
    <lineage>
        <taxon>Bacteria</taxon>
        <taxon>Raymondiibacteriota</taxon>
    </lineage>
</organism>
<feature type="domain" description="Glycosyl transferase family 51" evidence="8">
    <location>
        <begin position="38"/>
        <end position="194"/>
    </location>
</feature>
<dbReference type="GO" id="GO:0009252">
    <property type="term" value="P:peptidoglycan biosynthetic process"/>
    <property type="evidence" value="ECO:0007669"/>
    <property type="project" value="TreeGrafter"/>
</dbReference>
<dbReference type="GO" id="GO:0004180">
    <property type="term" value="F:carboxypeptidase activity"/>
    <property type="evidence" value="ECO:0007669"/>
    <property type="project" value="UniProtKB-KW"/>
</dbReference>
<evidence type="ECO:0000256" key="5">
    <source>
        <dbReference type="ARBA" id="ARBA00023268"/>
    </source>
</evidence>
<dbReference type="GO" id="GO:0006508">
    <property type="term" value="P:proteolysis"/>
    <property type="evidence" value="ECO:0007669"/>
    <property type="project" value="UniProtKB-KW"/>
</dbReference>
<keyword evidence="3" id="KW-0328">Glycosyltransferase</keyword>
<proteinExistence type="predicted"/>
<comment type="catalytic activity">
    <reaction evidence="7">
        <text>[GlcNAc-(1-&gt;4)-Mur2Ac(oyl-L-Ala-gamma-D-Glu-L-Lys-D-Ala-D-Ala)](n)-di-trans,octa-cis-undecaprenyl diphosphate + beta-D-GlcNAc-(1-&gt;4)-Mur2Ac(oyl-L-Ala-gamma-D-Glu-L-Lys-D-Ala-D-Ala)-di-trans,octa-cis-undecaprenyl diphosphate = [GlcNAc-(1-&gt;4)-Mur2Ac(oyl-L-Ala-gamma-D-Glu-L-Lys-D-Ala-D-Ala)](n+1)-di-trans,octa-cis-undecaprenyl diphosphate + di-trans,octa-cis-undecaprenyl diphosphate + H(+)</text>
        <dbReference type="Rhea" id="RHEA:23708"/>
        <dbReference type="Rhea" id="RHEA-COMP:9602"/>
        <dbReference type="Rhea" id="RHEA-COMP:9603"/>
        <dbReference type="ChEBI" id="CHEBI:15378"/>
        <dbReference type="ChEBI" id="CHEBI:58405"/>
        <dbReference type="ChEBI" id="CHEBI:60033"/>
        <dbReference type="ChEBI" id="CHEBI:78435"/>
        <dbReference type="EC" id="2.4.99.28"/>
    </reaction>
</comment>
<dbReference type="Gene3D" id="3.40.710.10">
    <property type="entry name" value="DD-peptidase/beta-lactamase superfamily"/>
    <property type="match status" value="1"/>
</dbReference>
<accession>A0A1F7F874</accession>
<evidence type="ECO:0000259" key="8">
    <source>
        <dbReference type="Pfam" id="PF00912"/>
    </source>
</evidence>
<comment type="caution">
    <text evidence="9">The sequence shown here is derived from an EMBL/GenBank/DDBJ whole genome shotgun (WGS) entry which is preliminary data.</text>
</comment>
<dbReference type="PANTHER" id="PTHR32282">
    <property type="entry name" value="BINDING PROTEIN TRANSPEPTIDASE, PUTATIVE-RELATED"/>
    <property type="match status" value="1"/>
</dbReference>
<dbReference type="GO" id="GO:0008955">
    <property type="term" value="F:peptidoglycan glycosyltransferase activity"/>
    <property type="evidence" value="ECO:0007669"/>
    <property type="project" value="UniProtKB-EC"/>
</dbReference>